<evidence type="ECO:0000256" key="7">
    <source>
        <dbReference type="ARBA" id="ARBA00023136"/>
    </source>
</evidence>
<dbReference type="InterPro" id="IPR004837">
    <property type="entry name" value="NaCa_Exmemb"/>
</dbReference>
<feature type="transmembrane region" description="Helical" evidence="9">
    <location>
        <begin position="125"/>
        <end position="144"/>
    </location>
</feature>
<feature type="transmembrane region" description="Helical" evidence="9">
    <location>
        <begin position="628"/>
        <end position="648"/>
    </location>
</feature>
<accession>A0AAV9HTD0</accession>
<sequence length="667" mass="70521">MGFNSFPDHLLTYTLLSGRTWIWAFAKAHGPFSSPSHSTNNGLGRPPSSSTSCQVRNSDEPKQRDGHALPPPVPGSSRSGTKSLIPAAVVLAAVREILLSSYANILLIFVPVGIAVHAAHAPAGVVFAMNALAIVPLAGLLSHATESMASRMGDTVGALMNVTFGNAVELIIFIIALTKDQIRIVQASLVGSILANVLLILGMCFLLGGLKFSEQIYNKKATMTSSSLLALSVMSLLIPTVFHASFSKESTADDKVLLISHGTSVILLLIYLLYLVFQLKSHAHVYASMPQDVIELQSRPGPAARYFHSSSAEATTEVSGSGSSDEAIPDRPVNTTDKEEEEEEEEEEQTGRNTSSNPDQPHRPKKGKKRSKKFNKQQRNRSSAKMPSHTTAPLNNWQPQSQPRADFDLEAQRQPSDRSSSLSTTVIPPHPPLNPARSSLTFRLLPFMIPPDNLGPPAGFCSPDGIQANTSTLGDPSAAIATATAAAAAAAQAPSMSPTTSTILLLTSTTLVSLHAEFMISSVSSLLSSDPGGLSEAFIGLILLPVVGNAAEHVTAVSMALKNKMDLAVAVAVGSSIQISLFVIPLVVILGWAVQKEMSLFFTLFETVCVVASAFIVSFLVLDGRSNYLEGALLCAGYVIIAIAAFFYPDAGAANNLGSGIEGNGIS</sequence>
<keyword evidence="7 9" id="KW-0472">Membrane</keyword>
<dbReference type="Gene3D" id="1.20.1420.30">
    <property type="entry name" value="NCX, central ion-binding region"/>
    <property type="match status" value="2"/>
</dbReference>
<dbReference type="Pfam" id="PF01699">
    <property type="entry name" value="Na_Ca_ex"/>
    <property type="match status" value="2"/>
</dbReference>
<reference evidence="11" key="1">
    <citation type="journal article" date="2023" name="Mol. Phylogenet. Evol.">
        <title>Genome-scale phylogeny and comparative genomics of the fungal order Sordariales.</title>
        <authorList>
            <person name="Hensen N."/>
            <person name="Bonometti L."/>
            <person name="Westerberg I."/>
            <person name="Brannstrom I.O."/>
            <person name="Guillou S."/>
            <person name="Cros-Aarteil S."/>
            <person name="Calhoun S."/>
            <person name="Haridas S."/>
            <person name="Kuo A."/>
            <person name="Mondo S."/>
            <person name="Pangilinan J."/>
            <person name="Riley R."/>
            <person name="LaButti K."/>
            <person name="Andreopoulos B."/>
            <person name="Lipzen A."/>
            <person name="Chen C."/>
            <person name="Yan M."/>
            <person name="Daum C."/>
            <person name="Ng V."/>
            <person name="Clum A."/>
            <person name="Steindorff A."/>
            <person name="Ohm R.A."/>
            <person name="Martin F."/>
            <person name="Silar P."/>
            <person name="Natvig D.O."/>
            <person name="Lalanne C."/>
            <person name="Gautier V."/>
            <person name="Ament-Velasquez S.L."/>
            <person name="Kruys A."/>
            <person name="Hutchinson M.I."/>
            <person name="Powell A.J."/>
            <person name="Barry K."/>
            <person name="Miller A.N."/>
            <person name="Grigoriev I.V."/>
            <person name="Debuchy R."/>
            <person name="Gladieux P."/>
            <person name="Hiltunen Thoren M."/>
            <person name="Johannesson H."/>
        </authorList>
    </citation>
    <scope>NUCLEOTIDE SEQUENCE</scope>
    <source>
        <strain evidence="11">PSN324</strain>
    </source>
</reference>
<keyword evidence="4 9" id="KW-0812">Transmembrane</keyword>
<evidence type="ECO:0000313" key="12">
    <source>
        <dbReference type="Proteomes" id="UP001321749"/>
    </source>
</evidence>
<keyword evidence="12" id="KW-1185">Reference proteome</keyword>
<dbReference type="GO" id="GO:0000329">
    <property type="term" value="C:fungal-type vacuole membrane"/>
    <property type="evidence" value="ECO:0007669"/>
    <property type="project" value="TreeGrafter"/>
</dbReference>
<feature type="compositionally biased region" description="Acidic residues" evidence="8">
    <location>
        <begin position="338"/>
        <end position="348"/>
    </location>
</feature>
<feature type="transmembrane region" description="Helical" evidence="9">
    <location>
        <begin position="258"/>
        <end position="277"/>
    </location>
</feature>
<dbReference type="AlphaFoldDB" id="A0AAV9HTD0"/>
<dbReference type="GO" id="GO:0006874">
    <property type="term" value="P:intracellular calcium ion homeostasis"/>
    <property type="evidence" value="ECO:0007669"/>
    <property type="project" value="TreeGrafter"/>
</dbReference>
<feature type="region of interest" description="Disordered" evidence="8">
    <location>
        <begin position="34"/>
        <end position="79"/>
    </location>
</feature>
<keyword evidence="3" id="KW-0813">Transport</keyword>
<evidence type="ECO:0000256" key="5">
    <source>
        <dbReference type="ARBA" id="ARBA00022989"/>
    </source>
</evidence>
<gene>
    <name evidence="11" type="ORF">QBC42DRAFT_224058</name>
</gene>
<dbReference type="PANTHER" id="PTHR31503:SF18">
    <property type="entry name" value="CA(2+)_H(+) EXCHANGER, PUTATIVE (EUROFUNG)-RELATED"/>
    <property type="match status" value="1"/>
</dbReference>
<feature type="compositionally biased region" description="Polar residues" evidence="8">
    <location>
        <begin position="308"/>
        <end position="324"/>
    </location>
</feature>
<dbReference type="EMBL" id="MU864966">
    <property type="protein sequence ID" value="KAK4462898.1"/>
    <property type="molecule type" value="Genomic_DNA"/>
</dbReference>
<feature type="domain" description="Sodium/calcium exchanger membrane region" evidence="10">
    <location>
        <begin position="125"/>
        <end position="279"/>
    </location>
</feature>
<reference evidence="11" key="2">
    <citation type="submission" date="2023-06" db="EMBL/GenBank/DDBJ databases">
        <authorList>
            <consortium name="Lawrence Berkeley National Laboratory"/>
            <person name="Mondo S.J."/>
            <person name="Hensen N."/>
            <person name="Bonometti L."/>
            <person name="Westerberg I."/>
            <person name="Brannstrom I.O."/>
            <person name="Guillou S."/>
            <person name="Cros-Aarteil S."/>
            <person name="Calhoun S."/>
            <person name="Haridas S."/>
            <person name="Kuo A."/>
            <person name="Pangilinan J."/>
            <person name="Riley R."/>
            <person name="Labutti K."/>
            <person name="Andreopoulos B."/>
            <person name="Lipzen A."/>
            <person name="Chen C."/>
            <person name="Yanf M."/>
            <person name="Daum C."/>
            <person name="Ng V."/>
            <person name="Clum A."/>
            <person name="Steindorff A."/>
            <person name="Ohm R."/>
            <person name="Martin F."/>
            <person name="Silar P."/>
            <person name="Natvig D."/>
            <person name="Lalanne C."/>
            <person name="Gautier V."/>
            <person name="Ament-Velasquez S.L."/>
            <person name="Kruys A."/>
            <person name="Hutchinson M.I."/>
            <person name="Powell A.J."/>
            <person name="Barry K."/>
            <person name="Miller A.N."/>
            <person name="Grigoriev I.V."/>
            <person name="Debuchy R."/>
            <person name="Gladieux P."/>
            <person name="Thoren M.H."/>
            <person name="Johannesson H."/>
        </authorList>
    </citation>
    <scope>NUCLEOTIDE SEQUENCE</scope>
    <source>
        <strain evidence="11">PSN324</strain>
    </source>
</reference>
<evidence type="ECO:0000313" key="11">
    <source>
        <dbReference type="EMBL" id="KAK4462898.1"/>
    </source>
</evidence>
<evidence type="ECO:0000259" key="10">
    <source>
        <dbReference type="Pfam" id="PF01699"/>
    </source>
</evidence>
<comment type="subcellular location">
    <subcellularLocation>
        <location evidence="1">Endomembrane system</location>
        <topology evidence="1">Multi-pass membrane protein</topology>
    </subcellularLocation>
</comment>
<dbReference type="InterPro" id="IPR044880">
    <property type="entry name" value="NCX_ion-bd_dom_sf"/>
</dbReference>
<dbReference type="GO" id="GO:0015369">
    <property type="term" value="F:calcium:proton antiporter activity"/>
    <property type="evidence" value="ECO:0007669"/>
    <property type="project" value="TreeGrafter"/>
</dbReference>
<evidence type="ECO:0000256" key="6">
    <source>
        <dbReference type="ARBA" id="ARBA00023065"/>
    </source>
</evidence>
<organism evidence="11 12">
    <name type="scientific">Cladorrhinum samala</name>
    <dbReference type="NCBI Taxonomy" id="585594"/>
    <lineage>
        <taxon>Eukaryota</taxon>
        <taxon>Fungi</taxon>
        <taxon>Dikarya</taxon>
        <taxon>Ascomycota</taxon>
        <taxon>Pezizomycotina</taxon>
        <taxon>Sordariomycetes</taxon>
        <taxon>Sordariomycetidae</taxon>
        <taxon>Sordariales</taxon>
        <taxon>Podosporaceae</taxon>
        <taxon>Cladorrhinum</taxon>
    </lineage>
</organism>
<feature type="compositionally biased region" description="Basic residues" evidence="8">
    <location>
        <begin position="363"/>
        <end position="379"/>
    </location>
</feature>
<comment type="similarity">
    <text evidence="2">Belongs to the Ca(2+):cation antiporter (CaCA) (TC 2.A.19) family.</text>
</comment>
<dbReference type="FunFam" id="1.20.1420.30:FF:000016">
    <property type="entry name" value="Membrane bound cation transporter"/>
    <property type="match status" value="1"/>
</dbReference>
<proteinExistence type="inferred from homology"/>
<feature type="compositionally biased region" description="Basic and acidic residues" evidence="8">
    <location>
        <begin position="57"/>
        <end position="67"/>
    </location>
</feature>
<comment type="caution">
    <text evidence="11">The sequence shown here is derived from an EMBL/GenBank/DDBJ whole genome shotgun (WGS) entry which is preliminary data.</text>
</comment>
<evidence type="ECO:0000256" key="9">
    <source>
        <dbReference type="SAM" id="Phobius"/>
    </source>
</evidence>
<dbReference type="Proteomes" id="UP001321749">
    <property type="component" value="Unassembled WGS sequence"/>
</dbReference>
<dbReference type="PANTHER" id="PTHR31503">
    <property type="entry name" value="VACUOLAR CALCIUM ION TRANSPORTER"/>
    <property type="match status" value="1"/>
</dbReference>
<feature type="compositionally biased region" description="Polar residues" evidence="8">
    <location>
        <begin position="34"/>
        <end position="56"/>
    </location>
</feature>
<feature type="region of interest" description="Disordered" evidence="8">
    <location>
        <begin position="307"/>
        <end position="434"/>
    </location>
</feature>
<name>A0AAV9HTD0_9PEZI</name>
<dbReference type="InterPro" id="IPR004713">
    <property type="entry name" value="CaH_exchang"/>
</dbReference>
<protein>
    <submittedName>
        <fullName evidence="11">Calcium transporter</fullName>
    </submittedName>
</protein>
<evidence type="ECO:0000256" key="4">
    <source>
        <dbReference type="ARBA" id="ARBA00022692"/>
    </source>
</evidence>
<evidence type="ECO:0000256" key="1">
    <source>
        <dbReference type="ARBA" id="ARBA00004127"/>
    </source>
</evidence>
<feature type="transmembrane region" description="Helical" evidence="9">
    <location>
        <begin position="568"/>
        <end position="594"/>
    </location>
</feature>
<feature type="compositionally biased region" description="Polar residues" evidence="8">
    <location>
        <begin position="413"/>
        <end position="426"/>
    </location>
</feature>
<feature type="domain" description="Sodium/calcium exchanger membrane region" evidence="10">
    <location>
        <begin position="501"/>
        <end position="646"/>
    </location>
</feature>
<dbReference type="GO" id="GO:0012505">
    <property type="term" value="C:endomembrane system"/>
    <property type="evidence" value="ECO:0007669"/>
    <property type="project" value="UniProtKB-SubCell"/>
</dbReference>
<feature type="compositionally biased region" description="Polar residues" evidence="8">
    <location>
        <begin position="383"/>
        <end position="403"/>
    </location>
</feature>
<feature type="transmembrane region" description="Helical" evidence="9">
    <location>
        <begin position="101"/>
        <end position="119"/>
    </location>
</feature>
<feature type="transmembrane region" description="Helical" evidence="9">
    <location>
        <begin position="156"/>
        <end position="178"/>
    </location>
</feature>
<evidence type="ECO:0000256" key="2">
    <source>
        <dbReference type="ARBA" id="ARBA00008170"/>
    </source>
</evidence>
<keyword evidence="6" id="KW-0406">Ion transport</keyword>
<evidence type="ECO:0000256" key="3">
    <source>
        <dbReference type="ARBA" id="ARBA00022448"/>
    </source>
</evidence>
<feature type="transmembrane region" description="Helical" evidence="9">
    <location>
        <begin position="228"/>
        <end position="246"/>
    </location>
</feature>
<keyword evidence="5 9" id="KW-1133">Transmembrane helix</keyword>
<evidence type="ECO:0000256" key="8">
    <source>
        <dbReference type="SAM" id="MobiDB-lite"/>
    </source>
</evidence>
<feature type="transmembrane region" description="Helical" evidence="9">
    <location>
        <begin position="600"/>
        <end position="621"/>
    </location>
</feature>
<feature type="transmembrane region" description="Helical" evidence="9">
    <location>
        <begin position="184"/>
        <end position="207"/>
    </location>
</feature>